<comment type="caution">
    <text evidence="1">The sequence shown here is derived from an EMBL/GenBank/DDBJ whole genome shotgun (WGS) entry which is preliminary data.</text>
</comment>
<proteinExistence type="predicted"/>
<reference evidence="1" key="1">
    <citation type="submission" date="2023-09" db="EMBL/GenBank/DDBJ databases">
        <title>Vallitalea sediminicola and Vallitalea maricola sp. nov., anaerobic bacteria isolated from marine sediment.</title>
        <authorList>
            <person name="Hirano S."/>
            <person name="Maeda A."/>
            <person name="Terahara T."/>
            <person name="Mori K."/>
            <person name="Hamada M."/>
            <person name="Matsumoto R."/>
            <person name="Kobayashi T."/>
        </authorList>
    </citation>
    <scope>NUCLEOTIDE SEQUENCE</scope>
    <source>
        <strain evidence="1">AN17-2</strain>
    </source>
</reference>
<gene>
    <name evidence="1" type="ORF">AN2V17_45780</name>
</gene>
<organism evidence="1 2">
    <name type="scientific">Vallitalea maricola</name>
    <dbReference type="NCBI Taxonomy" id="3074433"/>
    <lineage>
        <taxon>Bacteria</taxon>
        <taxon>Bacillati</taxon>
        <taxon>Bacillota</taxon>
        <taxon>Clostridia</taxon>
        <taxon>Lachnospirales</taxon>
        <taxon>Vallitaleaceae</taxon>
        <taxon>Vallitalea</taxon>
    </lineage>
</organism>
<dbReference type="Proteomes" id="UP001374599">
    <property type="component" value="Unassembled WGS sequence"/>
</dbReference>
<evidence type="ECO:0000313" key="1">
    <source>
        <dbReference type="EMBL" id="GMQ65334.1"/>
    </source>
</evidence>
<name>A0ACB5URN9_9FIRM</name>
<keyword evidence="2" id="KW-1185">Reference proteome</keyword>
<dbReference type="EMBL" id="BTPU01000120">
    <property type="protein sequence ID" value="GMQ65334.1"/>
    <property type="molecule type" value="Genomic_DNA"/>
</dbReference>
<evidence type="ECO:0000313" key="2">
    <source>
        <dbReference type="Proteomes" id="UP001374599"/>
    </source>
</evidence>
<sequence length="49" mass="5918">MFKMVKIILYTNDPKHLEIFMLFHVGTFIHFDVDIYKKLHNLLKDIAIL</sequence>
<accession>A0ACB5URN9</accession>
<protein>
    <submittedName>
        <fullName evidence="1">Uncharacterized protein</fullName>
    </submittedName>
</protein>